<dbReference type="CDD" id="cd04186">
    <property type="entry name" value="GT_2_like_c"/>
    <property type="match status" value="1"/>
</dbReference>
<evidence type="ECO:0000313" key="5">
    <source>
        <dbReference type="EMBL" id="MSS16698.1"/>
    </source>
</evidence>
<sequence length="341" mass="38995">MKKDVAVIILNWNSAPLLRRYLPGVLQNTNPDMADVIVADNGSTDASRQVLEEEFPQVPTILLDKNYGYAEGYNKSIAQATGYKYTVLLNSDVRTPQGWLEPLYRYMDEHPQVGAVQPKVLQDRDDGRQVFDYAGAAGGYLDKHGYPYCRGRLFSTIEDDRGQYDSAQGTDVFWASGACLMVRTALYREVGGLDSAFFAHMEEIDLCWRIWRSGHRISLVTGSSIYHLGGGSLPQGNPFKTYLNFRNNLLMLYKNLPRREGRRVLLVRRLYDALAFFQSLATLHFADAKAIVKAHNDFRTMRTRYSDFPSENLLRRTAEGRRNIIVSYYLRRRSTFDRLDG</sequence>
<dbReference type="EMBL" id="VULT01000003">
    <property type="protein sequence ID" value="MSS16698.1"/>
    <property type="molecule type" value="Genomic_DNA"/>
</dbReference>
<dbReference type="RefSeq" id="WP_154327279.1">
    <property type="nucleotide sequence ID" value="NZ_CP045696.1"/>
</dbReference>
<reference evidence="5 6" key="1">
    <citation type="submission" date="2019-08" db="EMBL/GenBank/DDBJ databases">
        <title>In-depth cultivation of the pig gut microbiome towards novel bacterial diversity and tailored functional studies.</title>
        <authorList>
            <person name="Wylensek D."/>
            <person name="Hitch T.C.A."/>
            <person name="Clavel T."/>
        </authorList>
    </citation>
    <scope>NUCLEOTIDE SEQUENCE [LARGE SCALE GENOMIC DNA]</scope>
    <source>
        <strain evidence="5 6">Oil-RF-744-WCA-WT-10</strain>
    </source>
</reference>
<dbReference type="GO" id="GO:0016757">
    <property type="term" value="F:glycosyltransferase activity"/>
    <property type="evidence" value="ECO:0007669"/>
    <property type="project" value="UniProtKB-KW"/>
</dbReference>
<keyword evidence="2" id="KW-0328">Glycosyltransferase</keyword>
<comment type="caution">
    <text evidence="5">The sequence shown here is derived from an EMBL/GenBank/DDBJ whole genome shotgun (WGS) entry which is preliminary data.</text>
</comment>
<keyword evidence="6" id="KW-1185">Reference proteome</keyword>
<feature type="domain" description="Glycosyltransferase 2-like" evidence="4">
    <location>
        <begin position="7"/>
        <end position="125"/>
    </location>
</feature>
<evidence type="ECO:0000256" key="3">
    <source>
        <dbReference type="ARBA" id="ARBA00022679"/>
    </source>
</evidence>
<dbReference type="SUPFAM" id="SSF53448">
    <property type="entry name" value="Nucleotide-diphospho-sugar transferases"/>
    <property type="match status" value="1"/>
</dbReference>
<gene>
    <name evidence="5" type="ORF">FYJ29_02775</name>
</gene>
<keyword evidence="3 5" id="KW-0808">Transferase</keyword>
<protein>
    <submittedName>
        <fullName evidence="5">Glycosyltransferase family 2 protein</fullName>
    </submittedName>
</protein>
<evidence type="ECO:0000256" key="2">
    <source>
        <dbReference type="ARBA" id="ARBA00022676"/>
    </source>
</evidence>
<dbReference type="PANTHER" id="PTHR43179">
    <property type="entry name" value="RHAMNOSYLTRANSFERASE WBBL"/>
    <property type="match status" value="1"/>
</dbReference>
<proteinExistence type="inferred from homology"/>
<name>A0A6L5XBW5_9BACT</name>
<evidence type="ECO:0000259" key="4">
    <source>
        <dbReference type="Pfam" id="PF00535"/>
    </source>
</evidence>
<dbReference type="PANTHER" id="PTHR43179:SF12">
    <property type="entry name" value="GALACTOFURANOSYLTRANSFERASE GLFT2"/>
    <property type="match status" value="1"/>
</dbReference>
<organism evidence="5 6">
    <name type="scientific">Sodaliphilus pleomorphus</name>
    <dbReference type="NCBI Taxonomy" id="2606626"/>
    <lineage>
        <taxon>Bacteria</taxon>
        <taxon>Pseudomonadati</taxon>
        <taxon>Bacteroidota</taxon>
        <taxon>Bacteroidia</taxon>
        <taxon>Bacteroidales</taxon>
        <taxon>Muribaculaceae</taxon>
        <taxon>Sodaliphilus</taxon>
    </lineage>
</organism>
<comment type="similarity">
    <text evidence="1">Belongs to the glycosyltransferase 2 family.</text>
</comment>
<dbReference type="Proteomes" id="UP000483362">
    <property type="component" value="Unassembled WGS sequence"/>
</dbReference>
<dbReference type="InterPro" id="IPR029044">
    <property type="entry name" value="Nucleotide-diphossugar_trans"/>
</dbReference>
<dbReference type="Pfam" id="PF00535">
    <property type="entry name" value="Glycos_transf_2"/>
    <property type="match status" value="1"/>
</dbReference>
<dbReference type="InterPro" id="IPR001173">
    <property type="entry name" value="Glyco_trans_2-like"/>
</dbReference>
<evidence type="ECO:0000256" key="1">
    <source>
        <dbReference type="ARBA" id="ARBA00006739"/>
    </source>
</evidence>
<dbReference type="AlphaFoldDB" id="A0A6L5XBW5"/>
<accession>A0A6L5XBW5</accession>
<dbReference type="Gene3D" id="3.90.550.10">
    <property type="entry name" value="Spore Coat Polysaccharide Biosynthesis Protein SpsA, Chain A"/>
    <property type="match status" value="1"/>
</dbReference>
<evidence type="ECO:0000313" key="6">
    <source>
        <dbReference type="Proteomes" id="UP000483362"/>
    </source>
</evidence>